<dbReference type="EMBL" id="LRPH01000028">
    <property type="protein sequence ID" value="KWU66921.1"/>
    <property type="molecule type" value="Genomic_DNA"/>
</dbReference>
<evidence type="ECO:0000256" key="1">
    <source>
        <dbReference type="SAM" id="MobiDB-lite"/>
    </source>
</evidence>
<evidence type="ECO:0000313" key="3">
    <source>
        <dbReference type="Proteomes" id="UP000065797"/>
    </source>
</evidence>
<dbReference type="RefSeq" id="WP_060749322.1">
    <property type="nucleotide sequence ID" value="NZ_LRPH01000028.1"/>
</dbReference>
<sequence>MKKILKALGLVLIGFILGIVVAPKGDNSTGTVKEVVKSEETAKTETKSNEQSKKEATKPVQKAPTQVFEDDRVKISFVKLETNGVKFLIENKTSTNITIQADSVSINGFSSNKIMMSDDVAPNSKGFVMAQTSELNDVGSPEKVSGSLRVIDFKESFKTYDASFTDVAVQ</sequence>
<dbReference type="AlphaFoldDB" id="A0A109GHF6"/>
<dbReference type="Proteomes" id="UP000065797">
    <property type="component" value="Unassembled WGS sequence"/>
</dbReference>
<name>A0A109GHF6_BACMY</name>
<comment type="caution">
    <text evidence="2">The sequence shown here is derived from an EMBL/GenBank/DDBJ whole genome shotgun (WGS) entry which is preliminary data.</text>
</comment>
<accession>A0A109GHF6</accession>
<proteinExistence type="predicted"/>
<evidence type="ECO:0000313" key="2">
    <source>
        <dbReference type="EMBL" id="KWU66921.1"/>
    </source>
</evidence>
<organism evidence="2 3">
    <name type="scientific">Bacillus mycoides</name>
    <dbReference type="NCBI Taxonomy" id="1405"/>
    <lineage>
        <taxon>Bacteria</taxon>
        <taxon>Bacillati</taxon>
        <taxon>Bacillota</taxon>
        <taxon>Bacilli</taxon>
        <taxon>Bacillales</taxon>
        <taxon>Bacillaceae</taxon>
        <taxon>Bacillus</taxon>
        <taxon>Bacillus cereus group</taxon>
    </lineage>
</organism>
<protein>
    <submittedName>
        <fullName evidence="2">Uncharacterized protein</fullName>
    </submittedName>
</protein>
<feature type="region of interest" description="Disordered" evidence="1">
    <location>
        <begin position="40"/>
        <end position="63"/>
    </location>
</feature>
<gene>
    <name evidence="2" type="ORF">AWW70_06365</name>
</gene>
<reference evidence="2 3" key="1">
    <citation type="submission" date="2016-01" db="EMBL/GenBank/DDBJ databases">
        <authorList>
            <person name="McClelland M."/>
            <person name="Jain A."/>
            <person name="Saraogi P."/>
            <person name="Mendelson R."/>
            <person name="Westerman R."/>
            <person name="SanMiguel P."/>
            <person name="Csonka L."/>
        </authorList>
    </citation>
    <scope>NUCLEOTIDE SEQUENCE [LARGE SCALE GENOMIC DNA]</scope>
    <source>
        <strain evidence="2 3">PE8-15</strain>
    </source>
</reference>
<feature type="compositionally biased region" description="Basic and acidic residues" evidence="1">
    <location>
        <begin position="40"/>
        <end position="57"/>
    </location>
</feature>